<evidence type="ECO:0000313" key="3">
    <source>
        <dbReference type="Proteomes" id="UP001165083"/>
    </source>
</evidence>
<organism evidence="2 3">
    <name type="scientific">Phytophthora lilii</name>
    <dbReference type="NCBI Taxonomy" id="2077276"/>
    <lineage>
        <taxon>Eukaryota</taxon>
        <taxon>Sar</taxon>
        <taxon>Stramenopiles</taxon>
        <taxon>Oomycota</taxon>
        <taxon>Peronosporomycetes</taxon>
        <taxon>Peronosporales</taxon>
        <taxon>Peronosporaceae</taxon>
        <taxon>Phytophthora</taxon>
    </lineage>
</organism>
<evidence type="ECO:0000313" key="2">
    <source>
        <dbReference type="EMBL" id="GMF18583.1"/>
    </source>
</evidence>
<dbReference type="EMBL" id="BSXW01000321">
    <property type="protein sequence ID" value="GMF18583.1"/>
    <property type="molecule type" value="Genomic_DNA"/>
</dbReference>
<accession>A0A9W6TSR8</accession>
<dbReference type="Proteomes" id="UP001165083">
    <property type="component" value="Unassembled WGS sequence"/>
</dbReference>
<comment type="caution">
    <text evidence="2">The sequence shown here is derived from an EMBL/GenBank/DDBJ whole genome shotgun (WGS) entry which is preliminary data.</text>
</comment>
<feature type="region of interest" description="Disordered" evidence="1">
    <location>
        <begin position="1"/>
        <end position="34"/>
    </location>
</feature>
<name>A0A9W6TSR8_9STRA</name>
<evidence type="ECO:0000256" key="1">
    <source>
        <dbReference type="SAM" id="MobiDB-lite"/>
    </source>
</evidence>
<dbReference type="OrthoDB" id="128943at2759"/>
<protein>
    <submittedName>
        <fullName evidence="2">Unnamed protein product</fullName>
    </submittedName>
</protein>
<gene>
    <name evidence="2" type="ORF">Plil01_000697200</name>
</gene>
<feature type="compositionally biased region" description="Acidic residues" evidence="1">
    <location>
        <begin position="1"/>
        <end position="31"/>
    </location>
</feature>
<proteinExistence type="predicted"/>
<reference evidence="2" key="1">
    <citation type="submission" date="2023-04" db="EMBL/GenBank/DDBJ databases">
        <title>Phytophthora lilii NBRC 32176.</title>
        <authorList>
            <person name="Ichikawa N."/>
            <person name="Sato H."/>
            <person name="Tonouchi N."/>
        </authorList>
    </citation>
    <scope>NUCLEOTIDE SEQUENCE</scope>
    <source>
        <strain evidence="2">NBRC 32176</strain>
    </source>
</reference>
<dbReference type="AlphaFoldDB" id="A0A9W6TSR8"/>
<keyword evidence="3" id="KW-1185">Reference proteome</keyword>
<sequence>MDSEDEPDDDGDELDDSDDEDWSEEDEDEDERASVLCSAHRARCLDVTPLTVQRYKARIRNGNNAAKAHGNTLNKHAANVDLVWLVKLFEEFAGEVGEVVPVRGGWQGDQVLQS</sequence>